<organism evidence="2 3">
    <name type="scientific">Leishmania donovani</name>
    <dbReference type="NCBI Taxonomy" id="5661"/>
    <lineage>
        <taxon>Eukaryota</taxon>
        <taxon>Discoba</taxon>
        <taxon>Euglenozoa</taxon>
        <taxon>Kinetoplastea</taxon>
        <taxon>Metakinetoplastina</taxon>
        <taxon>Trypanosomatida</taxon>
        <taxon>Trypanosomatidae</taxon>
        <taxon>Leishmaniinae</taxon>
        <taxon>Leishmania</taxon>
    </lineage>
</organism>
<evidence type="ECO:0008006" key="4">
    <source>
        <dbReference type="Google" id="ProtNLM"/>
    </source>
</evidence>
<reference evidence="3" key="1">
    <citation type="submission" date="2019-02" db="EMBL/GenBank/DDBJ databases">
        <title>FDA dAtabase for Regulatory Grade micrObial Sequences (FDA-ARGOS): Supporting development and validation of Infectious Disease Dx tests.</title>
        <authorList>
            <person name="Duncan R."/>
            <person name="Fisher C."/>
            <person name="Tallon L."/>
            <person name="Sadzewicz L."/>
            <person name="Sengamalay N."/>
            <person name="Ott S."/>
            <person name="Godinez A."/>
            <person name="Nagaraj S."/>
            <person name="Vavikolanu K."/>
            <person name="Nadendla S."/>
            <person name="Aluvathingal J."/>
            <person name="Sichtig H."/>
        </authorList>
    </citation>
    <scope>NUCLEOTIDE SEQUENCE [LARGE SCALE GENOMIC DNA]</scope>
    <source>
        <strain evidence="3">FDAARGOS_361</strain>
    </source>
</reference>
<feature type="region of interest" description="Disordered" evidence="1">
    <location>
        <begin position="3548"/>
        <end position="3583"/>
    </location>
</feature>
<feature type="region of interest" description="Disordered" evidence="1">
    <location>
        <begin position="3673"/>
        <end position="3697"/>
    </location>
</feature>
<name>A0A504X839_LEIDO</name>
<feature type="compositionally biased region" description="Low complexity" evidence="1">
    <location>
        <begin position="984"/>
        <end position="995"/>
    </location>
</feature>
<feature type="region of interest" description="Disordered" evidence="1">
    <location>
        <begin position="1836"/>
        <end position="1880"/>
    </location>
</feature>
<dbReference type="Proteomes" id="UP000318447">
    <property type="component" value="Unassembled WGS sequence"/>
</dbReference>
<dbReference type="VEuPathDB" id="TriTrypDB:LDHU3_13.1200"/>
<dbReference type="EMBL" id="RHLC01000031">
    <property type="protein sequence ID" value="TPP45192.1"/>
    <property type="molecule type" value="Genomic_DNA"/>
</dbReference>
<dbReference type="VEuPathDB" id="TriTrypDB:LdCL_130015100"/>
<dbReference type="VEuPathDB" id="TriTrypDB:LdCL_130015000"/>
<feature type="compositionally biased region" description="Basic and acidic residues" evidence="1">
    <location>
        <begin position="1539"/>
        <end position="1552"/>
    </location>
</feature>
<feature type="compositionally biased region" description="Basic and acidic residues" evidence="1">
    <location>
        <begin position="2262"/>
        <end position="2274"/>
    </location>
</feature>
<evidence type="ECO:0000313" key="2">
    <source>
        <dbReference type="EMBL" id="TPP45192.1"/>
    </source>
</evidence>
<feature type="compositionally biased region" description="Polar residues" evidence="1">
    <location>
        <begin position="119"/>
        <end position="142"/>
    </location>
</feature>
<feature type="compositionally biased region" description="Polar residues" evidence="1">
    <location>
        <begin position="3563"/>
        <end position="3573"/>
    </location>
</feature>
<accession>A0A504X839</accession>
<feature type="region of interest" description="Disordered" evidence="1">
    <location>
        <begin position="2262"/>
        <end position="2286"/>
    </location>
</feature>
<feature type="region of interest" description="Disordered" evidence="1">
    <location>
        <begin position="790"/>
        <end position="859"/>
    </location>
</feature>
<evidence type="ECO:0000313" key="3">
    <source>
        <dbReference type="Proteomes" id="UP000318447"/>
    </source>
</evidence>
<protein>
    <recommendedName>
        <fullName evidence="4">HECT-domain (Ubiquitin-transferase) family protein</fullName>
    </recommendedName>
</protein>
<feature type="compositionally biased region" description="Low complexity" evidence="1">
    <location>
        <begin position="813"/>
        <end position="824"/>
    </location>
</feature>
<feature type="compositionally biased region" description="Polar residues" evidence="1">
    <location>
        <begin position="832"/>
        <end position="841"/>
    </location>
</feature>
<feature type="compositionally biased region" description="Polar residues" evidence="1">
    <location>
        <begin position="790"/>
        <end position="806"/>
    </location>
</feature>
<feature type="region of interest" description="Disordered" evidence="1">
    <location>
        <begin position="1456"/>
        <end position="1476"/>
    </location>
</feature>
<dbReference type="VEuPathDB" id="TriTrypDB:LdBPK_130980.1"/>
<feature type="region of interest" description="Disordered" evidence="1">
    <location>
        <begin position="1345"/>
        <end position="1367"/>
    </location>
</feature>
<feature type="compositionally biased region" description="Low complexity" evidence="1">
    <location>
        <begin position="1345"/>
        <end position="1358"/>
    </location>
</feature>
<feature type="compositionally biased region" description="Low complexity" evidence="1">
    <location>
        <begin position="2275"/>
        <end position="2286"/>
    </location>
</feature>
<feature type="compositionally biased region" description="Basic and acidic residues" evidence="1">
    <location>
        <begin position="86"/>
        <end position="100"/>
    </location>
</feature>
<feature type="region of interest" description="Disordered" evidence="1">
    <location>
        <begin position="114"/>
        <end position="144"/>
    </location>
</feature>
<gene>
    <name evidence="2" type="ORF">CGC21_33415</name>
</gene>
<sequence>MGNAQARGVGGGGLRNSKEPILPASTSVNPLCYPSNLVNRTSALPLPSSRQPRAPETSSMLSLSTFGAPERVERPQQQPSSLFVDGKARGGRGRDEDKSSRRVLVAVEEASNAPRRLSISPSPNALAPSQSVSGTIASQSPSAAVKPRRMTSKARDILRGIFFPRQGELECVLSGFLTREDYALMRRFWAPFLTTELRDKWYIDAVMLSVLGRDRWRSWGQPKEAARVSFSREEVLQLNQKRRECYDRLRERLTELSGALMAKGDHRGRKRNRETLMEGNHCHEVAVAGVSAVESDGISCSGKDGNHRSADAHLLGRASTSQPDRLCVPDATTTVQRQEPLSVLLMRLQTTVSTSFDCFDLIAARVPAAIVSSLPSQYFSSSTPVVYEQVAYQEKKIGDLDALSFFFTIESRRQLLNGRVPADMNRNATSNMNGHNNVDPGDLVLFTREDKEGPIQTTQQLYSAVRHAGLVVTTACSSMVLTVLFHIADVLCKRQAFRDNKAKAAQLGITLERLIGRKAAPVHTYADKAVEKLEALKRDVVTGEMSLTVLANELVSRFRSENRAKMEKLRDCYPDLFAYLEMAATPEERDDFDVTRLLSGIALKLMFLTGGGQRSIVADDRRVPAGGNRITDDVALSTMLEVPILNLICWIGCMMGMPIMSSHGLLAPQHQSKPPLTLMEMDECCGAMRVLFQAVGALPCGNACPQNIKEWFPLFPFYAVNSEGKRVLLYLYTAQVTAIQRVPLTLQKDMMLLSFATAFTRVMGRGMADISNYFFEPNFTVGHSPCNADSNNGMASADATQRSASPSEPMLPSMSGSGASWSKSTAFERRTSPSVSPSLTTADGKARRDECRSSSASSDASSACSTLMEENLNIDVYTCMNPQMQLYVRCSNEATTRRHGVTELTPFVSTTFYCSTRDIEADRLDIAPALCHAVPKLLPSEGFLTLRWTSGEPLVTFCAGDLVSVMAERVATSAADGGDATRVSSSSQQQSRTSSAPDFTGATPRVPDGNDALDALMSGKEGAIGTADDNSGNAAAARARTHLATIDEPEKHSSDTVSSLHSHAGSYSTALEDDSMAMSSSGCPVLETAHVYQGVMHDVLDLHEKVSRRIGVQWKVLEVLPCSPLARRSCRMSGSNSLSAVAAAGNQDESDRHNAYYREVVLHVTALDMPFAVPLRILTIGHERASMSAFTFVDPSDDTVCWSNPNLIASILNSDRSQDGGKSSRPALADEALHSIYYSIGVLLGNAITNGVHFTAPIAPLAFLLMKKAIMSGDYSFKNFMWLEPADGNLLSPTLLLNSAYEILNMTDHQYVAFLHMRGLGNPDSHIFPVVHSLADEISEGKASLLQQQSNSQASSSKQQHRRQGSQYVKLRLHQRSCDATNASIPLDRSLNTPRTPVSVLGYLESIQAYNRTGSAFHRSSCDMSNDSGGGGSFMPSFLLGAHVPVQDAIQEYREQQQRQQTTAIKSSAPPLVLNSRSDDQLHARLPSRREYIALYLANDLAWSSVRRDGHRAKNKELWVSMARGFMTSSLAKTGRASRMPDIDGEDHDRSSRSASNGRHTDQTAAVQCYGRRARRSASIASVYSRLLVPLALNPSDIDKVSGADSTGARHVYGSTTAVSTAQANKRRESEFCEAASVAGAEEVLNAPVGELECMASGFLSISDYIFVAESLKTVSARMLEEVGVNNRGAMSGGANAPLRQIVVDHHPDAATALTASWVAMRDALVARKRGSVLDHTSVVKSRDGGATIVRGATGISGFASSTTTAAPQRDDHGDAERAANYSKMKSLDDAETTDACDETAPHLFNTEKADWSGDDDSRGSVKTRMGVVSVSGASLATHTAAGRDDGLGSESEETTEMNKTVAETAKGAAAPTTPLTSRPMDTVAPMANLNGVFSVTGHVPDRVPFPHLPSQPLAELTRVPAPPPRPLSMSDLTAIAEQDDVVDFYLQSLAKRVRGIESKLRVMNPSSVLRFFLTSALSDADSSGMSALLPATTSVPVRLPGCVDDSSAADPQSSGTWISKKEIVLPAMNKEEAQAAQTREDALAAMGGDLVRLFSDTKDITLRYMLIFAESMPLGINSRLNHDYLLPTAAIPENYVGCGVHARRKKDFFVSMTERVALLSGHHSFRTPETLLLGISQLSNLASQMMSSFALGAVLGCVSRWRELHKSGHTASDEVVETMERFATAYCTGYKILMNDAFPTMRKQYPNLFIVSSFAVKEETSGGAPPMLTVAMSILMKLLFLFAGGRESIRADDRRMMADALREEQQRRAERRTPTAAPHPSPVSSISVAAVPPVAAATARLSESAATTNAWRERAGSAPRNAASLPVPVAVDATGDFSLVCSEGKAGDACKLGDDVALAVALQVPSATLIVDMGALLMSGPLAAHRSTAALVRTARAVSCTWRVLFQAAGLLPFGRACPVEMAKWLPLFPLYTLSTGAKHVMLSVHARAAGQTPLNFGPVLREDALQSAVDFIQDSARAQDEKKLSVLVLGTTTSEWSLHLSPTAIESSPASRKGGMSWPSTLTLGSPVVPVIAAAEKPVAPMSAQRSYHLHPSFTAAPAHSWSSTLNEDSFHAKPTVRATPGIATEQRQDFYELCARQSAAPFLPGVNITNQVHAFPLPGGVAMLRVEKLADRSPATVQRLKTYHDRLALIMSWRRVSLSHSHSCTPATDEVAAATATGQTGDACITTTVVEAPVHEGDELTIRWGNPPKGRAAATAMSVQASFCNPSGFMNRRSSTAVQSIAVSEAAQTASAAAVLSAQESVDSNESHARAHSGHYPTLAAAIRHKRKSLLFFATAFSSAAPPPPPRSQKTSRAVSLETVVAAAPAVEPTEESLPDVHVPAMQRRRICLILATANPREFLVVLDTPNSIAPCEAASLRTPSVVGVLHHRRHCAPFTREVSRECVWTNPEFAQSASAGVPAPGAPPLSWAPAGLSVITPAMALQVPVLLGWLLGQSAGNEAIFTLPLPPLAFRILGLAVQLELPIDAVQLTTADMSLLYPDWTNTTLREQLLQGLRELHSRQETQREEQAAATLASGAEDKRTVGRGILDDLCISGSPAVALRQHQRKKELIDVSLSIMWNIQRDGTVAGHAFWAAVLQGMRQTPLLDTPLFAQCSSRTVREVLCGSYDHLDEDFTFRRSFMLLVEDDATGEGSSAAGGAATQLRGDRHFARKSVLRVLDELPLKEKRLLLRFITGHSLRTRRSQMDTLRLVLQSGFARAPPRCGKAKPPVCMPSGSGGTQPEGVAMVGGGVVSAETASLAGADEDHSHTTASSYLTASAEAVARACVDATLQLLPVAHPSEKTLVFPNYFEALIMGSYRKRVLGADLPAFNHASGTATTSELQFPMRASWGAAAAAAGGHTVSCGANSAESCVSVPASVNGSVAAPFFDSADVQLAWTQLTVTQQETLRRRYRELLRHRLRAALYVYLLSNADTVEEAWELGLQMGFTSRAVRSGVASTTAAEPGGCASREYNDDVGGGIALAGGTFMRCDDGTVVFVERETDENDDGVAGDVHGFGVEDDLDDDLLEADGMVLAAASKEMTLDAAAHAASEERGGGGTDTATPGNTDHAGQQKRPLLPSDQLTSSVGTLHGDLCGDSTRGDSLNGYCIAATFRFPEDSEEDAGEMQTAAAGVEVVSGCEDGSINPEATSSSATVTLHNHDARADVARELARDGTQASHPAPPASSGASAEAAKCPMSDDQSLVPMAVAPPRHPSLLKVSMITPLWKAQMTAAVASARSSSTAFTGAAVKAAGAKTAVQAATNGGSRDASMKATSTPDVAVTAHGVAGLSRESKDAHLRSEIDSCIRELFSDDAP</sequence>
<feature type="compositionally biased region" description="Low complexity" evidence="1">
    <location>
        <begin position="3687"/>
        <end position="3696"/>
    </location>
</feature>
<proteinExistence type="predicted"/>
<comment type="caution">
    <text evidence="2">The sequence shown here is derived from an EMBL/GenBank/DDBJ whole genome shotgun (WGS) entry which is preliminary data.</text>
</comment>
<evidence type="ECO:0000256" key="1">
    <source>
        <dbReference type="SAM" id="MobiDB-lite"/>
    </source>
</evidence>
<feature type="region of interest" description="Disordered" evidence="1">
    <location>
        <begin position="973"/>
        <end position="1015"/>
    </location>
</feature>
<dbReference type="VEuPathDB" id="TriTrypDB:LdBPK_130970.1"/>
<feature type="compositionally biased region" description="Polar residues" evidence="1">
    <location>
        <begin position="1553"/>
        <end position="1566"/>
    </location>
</feature>
<feature type="region of interest" description="Disordered" evidence="1">
    <location>
        <begin position="1"/>
        <end position="101"/>
    </location>
</feature>
<feature type="compositionally biased region" description="Polar residues" evidence="1">
    <location>
        <begin position="36"/>
        <end position="65"/>
    </location>
</feature>
<feature type="region of interest" description="Disordered" evidence="1">
    <location>
        <begin position="1531"/>
        <end position="1568"/>
    </location>
</feature>
<dbReference type="VEuPathDB" id="TriTrypDB:LDHU3_13.1190"/>